<organism evidence="1 2">
    <name type="scientific">Methanotorris formicicus Mc-S-70</name>
    <dbReference type="NCBI Taxonomy" id="647171"/>
    <lineage>
        <taxon>Archaea</taxon>
        <taxon>Methanobacteriati</taxon>
        <taxon>Methanobacteriota</taxon>
        <taxon>Methanomada group</taxon>
        <taxon>Methanococci</taxon>
        <taxon>Methanococcales</taxon>
        <taxon>Methanocaldococcaceae</taxon>
        <taxon>Methanotorris</taxon>
    </lineage>
</organism>
<dbReference type="Proteomes" id="UP000003706">
    <property type="component" value="Unassembled WGS sequence"/>
</dbReference>
<evidence type="ECO:0000313" key="1">
    <source>
        <dbReference type="EMBL" id="EHP89108.1"/>
    </source>
</evidence>
<dbReference type="EMBL" id="AGJL01000004">
    <property type="protein sequence ID" value="EHP89108.1"/>
    <property type="molecule type" value="Genomic_DNA"/>
</dbReference>
<dbReference type="AlphaFoldDB" id="H1KWX5"/>
<dbReference type="STRING" id="647171.MetfoDRAFT_0298"/>
<accession>H1KWX5</accession>
<gene>
    <name evidence="1" type="ORF">MetfoDRAFT_0298</name>
</gene>
<comment type="caution">
    <text evidence="1">The sequence shown here is derived from an EMBL/GenBank/DDBJ whole genome shotgun (WGS) entry which is preliminary data.</text>
</comment>
<keyword evidence="2" id="KW-1185">Reference proteome</keyword>
<proteinExistence type="predicted"/>
<protein>
    <submittedName>
        <fullName evidence="1">Uncharacterized protein</fullName>
    </submittedName>
</protein>
<evidence type="ECO:0000313" key="2">
    <source>
        <dbReference type="Proteomes" id="UP000003706"/>
    </source>
</evidence>
<sequence>MSYNYALDNNKFIKLFINFIESKIKYVSSLIVVLQLNDMIFNSNLNYMLLNIPKLNLKNYLWQFAERPMCKPI</sequence>
<reference evidence="1 2" key="1">
    <citation type="submission" date="2011-09" db="EMBL/GenBank/DDBJ databases">
        <title>The draft genome of Methanotorris formicicus Mc-S-70.</title>
        <authorList>
            <consortium name="US DOE Joint Genome Institute (JGI-PGF)"/>
            <person name="Lucas S."/>
            <person name="Han J."/>
            <person name="Lapidus A."/>
            <person name="Cheng J.-F."/>
            <person name="Goodwin L."/>
            <person name="Pitluck S."/>
            <person name="Peters L."/>
            <person name="Land M.L."/>
            <person name="Hauser L."/>
            <person name="Sieprawska-Lupa M."/>
            <person name="Takai K."/>
            <person name="Miyazaki J."/>
            <person name="Whitman W."/>
            <person name="Woyke T.J."/>
        </authorList>
    </citation>
    <scope>NUCLEOTIDE SEQUENCE [LARGE SCALE GENOMIC DNA]</scope>
    <source>
        <strain evidence="1 2">Mc-S-70</strain>
    </source>
</reference>
<name>H1KWX5_9EURY</name>